<dbReference type="PANTHER" id="PTHR43833:SF8">
    <property type="entry name" value="TRK SYSTEM POTASSIUM UPTAKE PROTEIN TRKA"/>
    <property type="match status" value="1"/>
</dbReference>
<protein>
    <submittedName>
        <fullName evidence="3">TrkA family potassium uptake protein</fullName>
    </submittedName>
</protein>
<feature type="domain" description="RCK N-terminal" evidence="1">
    <location>
        <begin position="1"/>
        <end position="113"/>
    </location>
</feature>
<dbReference type="Gene3D" id="3.30.70.1450">
    <property type="entry name" value="Regulator of K+ conductance, C-terminal domain"/>
    <property type="match status" value="1"/>
</dbReference>
<dbReference type="Proteomes" id="UP000593758">
    <property type="component" value="Chromosome"/>
</dbReference>
<dbReference type="InterPro" id="IPR006037">
    <property type="entry name" value="RCK_C"/>
</dbReference>
<feature type="domain" description="RCK C-terminal" evidence="2">
    <location>
        <begin position="131"/>
        <end position="210"/>
    </location>
</feature>
<evidence type="ECO:0000313" key="3">
    <source>
        <dbReference type="EMBL" id="QOR72705.1"/>
    </source>
</evidence>
<dbReference type="PANTHER" id="PTHR43833">
    <property type="entry name" value="POTASSIUM CHANNEL PROTEIN 2-RELATED-RELATED"/>
    <property type="match status" value="1"/>
</dbReference>
<dbReference type="InterPro" id="IPR036291">
    <property type="entry name" value="NAD(P)-bd_dom_sf"/>
</dbReference>
<evidence type="ECO:0000259" key="1">
    <source>
        <dbReference type="PROSITE" id="PS51201"/>
    </source>
</evidence>
<dbReference type="KEGG" id="halt:IM660_10215"/>
<evidence type="ECO:0000259" key="2">
    <source>
        <dbReference type="PROSITE" id="PS51202"/>
    </source>
</evidence>
<dbReference type="GO" id="GO:0008324">
    <property type="term" value="F:monoatomic cation transmembrane transporter activity"/>
    <property type="evidence" value="ECO:0007669"/>
    <property type="project" value="InterPro"/>
</dbReference>
<dbReference type="SUPFAM" id="SSF116726">
    <property type="entry name" value="TrkA C-terminal domain-like"/>
    <property type="match status" value="1"/>
</dbReference>
<dbReference type="AlphaFoldDB" id="A0A7M1SYU2"/>
<dbReference type="Gene3D" id="3.40.50.720">
    <property type="entry name" value="NAD(P)-binding Rossmann-like Domain"/>
    <property type="match status" value="1"/>
</dbReference>
<dbReference type="SUPFAM" id="SSF51735">
    <property type="entry name" value="NAD(P)-binding Rossmann-fold domains"/>
    <property type="match status" value="1"/>
</dbReference>
<dbReference type="GO" id="GO:0006813">
    <property type="term" value="P:potassium ion transport"/>
    <property type="evidence" value="ECO:0007669"/>
    <property type="project" value="InterPro"/>
</dbReference>
<proteinExistence type="predicted"/>
<evidence type="ECO:0000313" key="4">
    <source>
        <dbReference type="Proteomes" id="UP000593758"/>
    </source>
</evidence>
<gene>
    <name evidence="3" type="ORF">IM660_10215</name>
</gene>
<reference evidence="3 4" key="1">
    <citation type="submission" date="2020-10" db="EMBL/GenBank/DDBJ databases">
        <title>Haloactinobacterium sp. RN3S43, a bacterium isolated from saline soil.</title>
        <authorList>
            <person name="Sun J.-Q."/>
        </authorList>
    </citation>
    <scope>NUCLEOTIDE SEQUENCE [LARGE SCALE GENOMIC DNA]</scope>
    <source>
        <strain evidence="3 4">RN3S43</strain>
    </source>
</reference>
<organism evidence="3 4">
    <name type="scientific">Ruania alkalisoli</name>
    <dbReference type="NCBI Taxonomy" id="2779775"/>
    <lineage>
        <taxon>Bacteria</taxon>
        <taxon>Bacillati</taxon>
        <taxon>Actinomycetota</taxon>
        <taxon>Actinomycetes</taxon>
        <taxon>Micrococcales</taxon>
        <taxon>Ruaniaceae</taxon>
        <taxon>Ruania</taxon>
    </lineage>
</organism>
<dbReference type="PROSITE" id="PS51201">
    <property type="entry name" value="RCK_N"/>
    <property type="match status" value="1"/>
</dbReference>
<dbReference type="InterPro" id="IPR003148">
    <property type="entry name" value="RCK_N"/>
</dbReference>
<accession>A0A7M1SYU2</accession>
<dbReference type="InterPro" id="IPR036721">
    <property type="entry name" value="RCK_C_sf"/>
</dbReference>
<sequence>MGAGRVGTTLAETLEGRGHSVSIIDQNPDAFRRLPESFEGRRVTGMGFDREALAQAGIEDAYAFAAVSSGDNSNIIAARVVRETFGVENVVARIYDPARAEIYQRLGITTVATVRWTSDQVLRRMMPVGAASEFRDASGSVTMCELDLHAGWLGQPVRQVQAATGARIAFLSRLGDGYIPSPDDVLQEHDVLHALVYTDRLDETQRTLNRPPRAEEE</sequence>
<name>A0A7M1SYU2_9MICO</name>
<keyword evidence="4" id="KW-1185">Reference proteome</keyword>
<dbReference type="EMBL" id="CP063169">
    <property type="protein sequence ID" value="QOR72705.1"/>
    <property type="molecule type" value="Genomic_DNA"/>
</dbReference>
<dbReference type="PROSITE" id="PS51202">
    <property type="entry name" value="RCK_C"/>
    <property type="match status" value="1"/>
</dbReference>
<dbReference type="Pfam" id="PF02254">
    <property type="entry name" value="TrkA_N"/>
    <property type="match status" value="1"/>
</dbReference>
<dbReference type="RefSeq" id="WP_193499339.1">
    <property type="nucleotide sequence ID" value="NZ_CP063169.1"/>
</dbReference>
<dbReference type="Pfam" id="PF02080">
    <property type="entry name" value="TrkA_C"/>
    <property type="match status" value="1"/>
</dbReference>
<dbReference type="InterPro" id="IPR050721">
    <property type="entry name" value="Trk_Ktr_HKT_K-transport"/>
</dbReference>